<sequence>MSYTVYEWCTCICLYMKTRYELFSFQSSTIRRGSTSLLVVLLSFLFSFQIFSFPFLFRKSGTF</sequence>
<reference evidence="2" key="1">
    <citation type="submission" date="2019-04" db="EMBL/GenBank/DDBJ databases">
        <title>Friends and foes A comparative genomics study of 23 Aspergillus species from section Flavi.</title>
        <authorList>
            <consortium name="DOE Joint Genome Institute"/>
            <person name="Kjaerbolling I."/>
            <person name="Vesth T."/>
            <person name="Frisvad J.C."/>
            <person name="Nybo J.L."/>
            <person name="Theobald S."/>
            <person name="Kildgaard S."/>
            <person name="Isbrandt T."/>
            <person name="Kuo A."/>
            <person name="Sato A."/>
            <person name="Lyhne E.K."/>
            <person name="Kogle M.E."/>
            <person name="Wiebenga A."/>
            <person name="Kun R.S."/>
            <person name="Lubbers R.J."/>
            <person name="Makela M.R."/>
            <person name="Barry K."/>
            <person name="Chovatia M."/>
            <person name="Clum A."/>
            <person name="Daum C."/>
            <person name="Haridas S."/>
            <person name="He G."/>
            <person name="LaButti K."/>
            <person name="Lipzen A."/>
            <person name="Mondo S."/>
            <person name="Riley R."/>
            <person name="Salamov A."/>
            <person name="Simmons B.A."/>
            <person name="Magnuson J.K."/>
            <person name="Henrissat B."/>
            <person name="Mortensen U.H."/>
            <person name="Larsen T.O."/>
            <person name="Devries R.P."/>
            <person name="Grigoriev I.V."/>
            <person name="Machida M."/>
            <person name="Baker S.E."/>
            <person name="Andersen M.R."/>
        </authorList>
    </citation>
    <scope>NUCLEOTIDE SEQUENCE [LARGE SCALE GENOMIC DNA]</scope>
    <source>
        <strain evidence="2">CBS 121.62</strain>
    </source>
</reference>
<organism evidence="2">
    <name type="scientific">Aspergillus flavus</name>
    <dbReference type="NCBI Taxonomy" id="5059"/>
    <lineage>
        <taxon>Eukaryota</taxon>
        <taxon>Fungi</taxon>
        <taxon>Dikarya</taxon>
        <taxon>Ascomycota</taxon>
        <taxon>Pezizomycotina</taxon>
        <taxon>Eurotiomycetes</taxon>
        <taxon>Eurotiomycetidae</taxon>
        <taxon>Eurotiales</taxon>
        <taxon>Aspergillaceae</taxon>
        <taxon>Aspergillus</taxon>
        <taxon>Aspergillus subgen. Circumdati</taxon>
    </lineage>
</organism>
<dbReference type="AlphaFoldDB" id="A0A5N6GI40"/>
<keyword evidence="1" id="KW-0812">Transmembrane</keyword>
<gene>
    <name evidence="2" type="ORF">BDV35DRAFT_367358</name>
</gene>
<protein>
    <submittedName>
        <fullName evidence="2">Uncharacterized protein</fullName>
    </submittedName>
</protein>
<name>A0A5N6GI40_ASPFL</name>
<keyword evidence="1" id="KW-0472">Membrane</keyword>
<keyword evidence="1" id="KW-1133">Transmembrane helix</keyword>
<evidence type="ECO:0000256" key="1">
    <source>
        <dbReference type="SAM" id="Phobius"/>
    </source>
</evidence>
<proteinExistence type="predicted"/>
<dbReference type="EMBL" id="ML734673">
    <property type="protein sequence ID" value="KAB8242036.1"/>
    <property type="molecule type" value="Genomic_DNA"/>
</dbReference>
<dbReference type="Proteomes" id="UP000325434">
    <property type="component" value="Unassembled WGS sequence"/>
</dbReference>
<accession>A0A5N6GI40</accession>
<feature type="transmembrane region" description="Helical" evidence="1">
    <location>
        <begin position="37"/>
        <end position="57"/>
    </location>
</feature>
<evidence type="ECO:0000313" key="2">
    <source>
        <dbReference type="EMBL" id="KAB8242036.1"/>
    </source>
</evidence>